<proteinExistence type="predicted"/>
<evidence type="ECO:0000313" key="1">
    <source>
        <dbReference type="EMBL" id="KAJ8622540.1"/>
    </source>
</evidence>
<dbReference type="EMBL" id="CM056818">
    <property type="protein sequence ID" value="KAJ8622540.1"/>
    <property type="molecule type" value="Genomic_DNA"/>
</dbReference>
<dbReference type="Proteomes" id="UP001234297">
    <property type="component" value="Chromosome 10"/>
</dbReference>
<accession>A0ACC2KND7</accession>
<comment type="caution">
    <text evidence="1">The sequence shown here is derived from an EMBL/GenBank/DDBJ whole genome shotgun (WGS) entry which is preliminary data.</text>
</comment>
<protein>
    <submittedName>
        <fullName evidence="1">Uncharacterized protein</fullName>
    </submittedName>
</protein>
<organism evidence="1 2">
    <name type="scientific">Persea americana</name>
    <name type="common">Avocado</name>
    <dbReference type="NCBI Taxonomy" id="3435"/>
    <lineage>
        <taxon>Eukaryota</taxon>
        <taxon>Viridiplantae</taxon>
        <taxon>Streptophyta</taxon>
        <taxon>Embryophyta</taxon>
        <taxon>Tracheophyta</taxon>
        <taxon>Spermatophyta</taxon>
        <taxon>Magnoliopsida</taxon>
        <taxon>Magnoliidae</taxon>
        <taxon>Laurales</taxon>
        <taxon>Lauraceae</taxon>
        <taxon>Persea</taxon>
    </lineage>
</organism>
<name>A0ACC2KND7_PERAE</name>
<keyword evidence="2" id="KW-1185">Reference proteome</keyword>
<sequence>MFKTNAFWRGDERMLRRSHYMGGGNAAFTALPLLVFAVKRQFPLFLLAERRKSGICSFTADSFGGPEGIGSCICNFSSSQGGGNAAFTALPLLVLAVKRQSPLFLLSERRKSGICSFTADSFGGPEGIGSCICNFSSSQGGGNAAFTALPLLVLAVKRQSPLFLLSERRKSGICSFTADSFGGPEGIGSCICNFSSSQGGGNAAFTALPLLVLAVKRQSPLFLLSERRKSGICSFTADSFGGPEGIGSCICNFSSSQGGGNAAFTALPLLVLAVKRQSPLFLLSERRKSGICSFTADSFGGPEGIGSCICNFSSSQGGGNAAFTALPLLVLAVKRQSPLFLLSERRKSGICSFTADSFGGPEGIGSCICNFSSSQGGGNAAFTALPLLVLAVKRQSPLFLLSERRKSGICSFTADSFGGPEGIGSCICNFSSSQGGGNAAFTALPLLVLAVKRQSPLFLLSERRKSGICSFTADSFGGPEGIGSCICNFSSSQGGGNAAFTALPLLVLAVKRQSPLFLLSERRKSGICSFTADSFGGPEGIGSCICNFSSSQGGGNAAFTALPLLVLAVKRQSPLFLLSERRKSGICSFTADSFGGPEGIGSCICNFSSSQGGGNAAFTALPLLVLAVKRQSPLFLLSERRKSGICSFTADSFGGPEGIGSCICNFSSSQGGGNAAFTALPLLVLAVKRQSPLFLLSERRKSGICSFTADSFGGPEGIGSCICNFSSSQGGGNAAFTALPLLVLAVKRQSPLFLLSERRKSGICSFTADSFGGPEGIGSCICNFSSSQGGGNAAFTALPLLVLAVKRQSPLFLLSERRKSGICSFTADSFGGPEGIGSCICNFSSSQGGGNAAFTALPLLVLAVKRQSPLFLLSERRKSGICSFTADSFGGPEGIGSCICNFSSSQGGGNAAFTALPLLVLAVKRQSPLFLLSERRKSGICSFTADSFGGPEGIGSCICNFSSSQGGGNAAFTALPLLVLAVKRQSPLFLLSERRKSGICSFTADSFGGPEGIGSCICNFSSSQGGGNAAFTALPLLVLAVKRQSPLFLLSERRKSGICSLTADSFGGKPAPSAATLFFAFFSF</sequence>
<evidence type="ECO:0000313" key="2">
    <source>
        <dbReference type="Proteomes" id="UP001234297"/>
    </source>
</evidence>
<reference evidence="1 2" key="1">
    <citation type="journal article" date="2022" name="Hortic Res">
        <title>A haplotype resolved chromosomal level avocado genome allows analysis of novel avocado genes.</title>
        <authorList>
            <person name="Nath O."/>
            <person name="Fletcher S.J."/>
            <person name="Hayward A."/>
            <person name="Shaw L.M."/>
            <person name="Masouleh A.K."/>
            <person name="Furtado A."/>
            <person name="Henry R.J."/>
            <person name="Mitter N."/>
        </authorList>
    </citation>
    <scope>NUCLEOTIDE SEQUENCE [LARGE SCALE GENOMIC DNA]</scope>
    <source>
        <strain evidence="2">cv. Hass</strain>
    </source>
</reference>
<gene>
    <name evidence="1" type="ORF">MRB53_031069</name>
</gene>